<feature type="domain" description="Putative Flp pilus-assembly TadG-like N-terminal" evidence="1">
    <location>
        <begin position="15"/>
        <end position="60"/>
    </location>
</feature>
<dbReference type="RefSeq" id="WP_252166019.1">
    <property type="nucleotide sequence ID" value="NZ_CP084930.1"/>
</dbReference>
<dbReference type="InterPro" id="IPR028087">
    <property type="entry name" value="Tad_N"/>
</dbReference>
<dbReference type="Gene3D" id="3.40.50.410">
    <property type="entry name" value="von Willebrand factor, type A domain"/>
    <property type="match status" value="1"/>
</dbReference>
<name>A0ABY4X5W3_9SPHN</name>
<protein>
    <submittedName>
        <fullName evidence="2">Pilus assembly protein TadG-related protein</fullName>
    </submittedName>
</protein>
<dbReference type="Proteomes" id="UP001056937">
    <property type="component" value="Chromosome 1"/>
</dbReference>
<organism evidence="2 3">
    <name type="scientific">Sphingomonas morindae</name>
    <dbReference type="NCBI Taxonomy" id="1541170"/>
    <lineage>
        <taxon>Bacteria</taxon>
        <taxon>Pseudomonadati</taxon>
        <taxon>Pseudomonadota</taxon>
        <taxon>Alphaproteobacteria</taxon>
        <taxon>Sphingomonadales</taxon>
        <taxon>Sphingomonadaceae</taxon>
        <taxon>Sphingomonas</taxon>
    </lineage>
</organism>
<reference evidence="2" key="1">
    <citation type="journal article" date="2022" name="Toxins">
        <title>Genomic Analysis of Sphingopyxis sp. USTB-05 for Biodegrading Cyanobacterial Hepatotoxins.</title>
        <authorList>
            <person name="Liu C."/>
            <person name="Xu Q."/>
            <person name="Zhao Z."/>
            <person name="Zhang H."/>
            <person name="Liu X."/>
            <person name="Yin C."/>
            <person name="Liu Y."/>
            <person name="Yan H."/>
        </authorList>
    </citation>
    <scope>NUCLEOTIDE SEQUENCE</scope>
    <source>
        <strain evidence="2">NBD5</strain>
    </source>
</reference>
<accession>A0ABY4X5W3</accession>
<evidence type="ECO:0000259" key="1">
    <source>
        <dbReference type="Pfam" id="PF13400"/>
    </source>
</evidence>
<proteinExistence type="predicted"/>
<dbReference type="Pfam" id="PF13400">
    <property type="entry name" value="Tad"/>
    <property type="match status" value="1"/>
</dbReference>
<sequence>MFRRLLARAARSDRGNVLMITGFSLLPLTFAAGMGIDYARAMKAQTKLNAIADAAALTAVSKPAMAITDDLAGATALQMFSLQASALVAAKTVTITSLNASAVTDNNGKRTAVVSYTADSPNSFAGILGSPVLHIRGTSTTTNALAPDIDFYMLLDVSASMALPTTTAGLSQVAASNSKKCEFACHSQNDTKGTAKDGSTTDLYGVAKSYGLTLRIDEEGTATSKLTADAQSTASKNGATYQMAIATFRGAGGFSVLQPLTPDLNTAATKTTGLTPFNYYKNSCPTSACKSSEIGYNDQDTGSSDAFDQMNALIPTPSTGVKGNRPQAVMFVVTDGMRDEQRPGGRPEVAFDTNKCATLKQRGIRIAILYTEYLPESMTGDSWSQTNVAPYLYKVEPALQACASPGLYTKVSTNDDIYTALDNLFQSAVATARITN</sequence>
<dbReference type="InterPro" id="IPR036465">
    <property type="entry name" value="vWFA_dom_sf"/>
</dbReference>
<evidence type="ECO:0000313" key="2">
    <source>
        <dbReference type="EMBL" id="USI72210.1"/>
    </source>
</evidence>
<keyword evidence="3" id="KW-1185">Reference proteome</keyword>
<evidence type="ECO:0000313" key="3">
    <source>
        <dbReference type="Proteomes" id="UP001056937"/>
    </source>
</evidence>
<dbReference type="EMBL" id="CP084930">
    <property type="protein sequence ID" value="USI72210.1"/>
    <property type="molecule type" value="Genomic_DNA"/>
</dbReference>
<gene>
    <name evidence="2" type="ORF">LHA26_13000</name>
</gene>